<protein>
    <submittedName>
        <fullName evidence="1">Uncharacterized protein</fullName>
    </submittedName>
</protein>
<sequence>MQLQLGCKNKVDRCGDESPTQLRRAVVCSLLAYRVTLPDPANAALCVFLRRRLRLDLALYEWPRRRQQRALARGHLCGLPDTFQHFSSIRARRLWGHRCCGPTPDPLNTVM</sequence>
<proteinExistence type="predicted"/>
<accession>A0A9Q1F3B2</accession>
<gene>
    <name evidence="1" type="ORF">SKAU_G00253490</name>
</gene>
<evidence type="ECO:0000313" key="2">
    <source>
        <dbReference type="Proteomes" id="UP001152622"/>
    </source>
</evidence>
<reference evidence="1" key="1">
    <citation type="journal article" date="2023" name="Science">
        <title>Genome structures resolve the early diversification of teleost fishes.</title>
        <authorList>
            <person name="Parey E."/>
            <person name="Louis A."/>
            <person name="Montfort J."/>
            <person name="Bouchez O."/>
            <person name="Roques C."/>
            <person name="Iampietro C."/>
            <person name="Lluch J."/>
            <person name="Castinel A."/>
            <person name="Donnadieu C."/>
            <person name="Desvignes T."/>
            <person name="Floi Bucao C."/>
            <person name="Jouanno E."/>
            <person name="Wen M."/>
            <person name="Mejri S."/>
            <person name="Dirks R."/>
            <person name="Jansen H."/>
            <person name="Henkel C."/>
            <person name="Chen W.J."/>
            <person name="Zahm M."/>
            <person name="Cabau C."/>
            <person name="Klopp C."/>
            <person name="Thompson A.W."/>
            <person name="Robinson-Rechavi M."/>
            <person name="Braasch I."/>
            <person name="Lecointre G."/>
            <person name="Bobe J."/>
            <person name="Postlethwait J.H."/>
            <person name="Berthelot C."/>
            <person name="Roest Crollius H."/>
            <person name="Guiguen Y."/>
        </authorList>
    </citation>
    <scope>NUCLEOTIDE SEQUENCE</scope>
    <source>
        <strain evidence="1">WJC10195</strain>
    </source>
</reference>
<evidence type="ECO:0000313" key="1">
    <source>
        <dbReference type="EMBL" id="KAJ8350219.1"/>
    </source>
</evidence>
<name>A0A9Q1F3B2_SYNKA</name>
<dbReference type="AlphaFoldDB" id="A0A9Q1F3B2"/>
<keyword evidence="2" id="KW-1185">Reference proteome</keyword>
<organism evidence="1 2">
    <name type="scientific">Synaphobranchus kaupii</name>
    <name type="common">Kaup's arrowtooth eel</name>
    <dbReference type="NCBI Taxonomy" id="118154"/>
    <lineage>
        <taxon>Eukaryota</taxon>
        <taxon>Metazoa</taxon>
        <taxon>Chordata</taxon>
        <taxon>Craniata</taxon>
        <taxon>Vertebrata</taxon>
        <taxon>Euteleostomi</taxon>
        <taxon>Actinopterygii</taxon>
        <taxon>Neopterygii</taxon>
        <taxon>Teleostei</taxon>
        <taxon>Anguilliformes</taxon>
        <taxon>Synaphobranchidae</taxon>
        <taxon>Synaphobranchus</taxon>
    </lineage>
</organism>
<dbReference type="Proteomes" id="UP001152622">
    <property type="component" value="Chromosome 9"/>
</dbReference>
<dbReference type="EMBL" id="JAINUF010000009">
    <property type="protein sequence ID" value="KAJ8350219.1"/>
    <property type="molecule type" value="Genomic_DNA"/>
</dbReference>
<comment type="caution">
    <text evidence="1">The sequence shown here is derived from an EMBL/GenBank/DDBJ whole genome shotgun (WGS) entry which is preliminary data.</text>
</comment>